<evidence type="ECO:0000313" key="3">
    <source>
        <dbReference type="EMBL" id="SPD87152.1"/>
    </source>
</evidence>
<name>A0A2N9JHW7_9ACTN</name>
<accession>A0A2N9JHW7</accession>
<sequence>MDNLPISSKYRSRPLEPLDDTEREQLAERLNAEFASGGIDTDDYRTMLDQVFAAQTLGEVAGVVAKLPAKDTFAVPAVIESGNTAPGELIPAKSAGIKAPMLLAAGLGTGIAVAILLLVMILL</sequence>
<keyword evidence="4" id="KW-1185">Reference proteome</keyword>
<dbReference type="RefSeq" id="WP_105185940.1">
    <property type="nucleotide sequence ID" value="NZ_BAAAGO010000040.1"/>
</dbReference>
<dbReference type="InterPro" id="IPR012551">
    <property type="entry name" value="DUF1707_SHOCT-like"/>
</dbReference>
<gene>
    <name evidence="3" type="ORF">MPLG2_2122</name>
</gene>
<dbReference type="Pfam" id="PF08044">
    <property type="entry name" value="DUF1707"/>
    <property type="match status" value="1"/>
</dbReference>
<dbReference type="KEGG" id="mgg:MPLG2_2122"/>
<protein>
    <recommendedName>
        <fullName evidence="2">DUF1707 domain-containing protein</fullName>
    </recommendedName>
</protein>
<evidence type="ECO:0000313" key="4">
    <source>
        <dbReference type="Proteomes" id="UP000238164"/>
    </source>
</evidence>
<feature type="transmembrane region" description="Helical" evidence="1">
    <location>
        <begin position="101"/>
        <end position="122"/>
    </location>
</feature>
<dbReference type="AlphaFoldDB" id="A0A2N9JHW7"/>
<proteinExistence type="predicted"/>
<dbReference type="EMBL" id="LT985188">
    <property type="protein sequence ID" value="SPD87152.1"/>
    <property type="molecule type" value="Genomic_DNA"/>
</dbReference>
<dbReference type="OrthoDB" id="3534574at2"/>
<evidence type="ECO:0000256" key="1">
    <source>
        <dbReference type="SAM" id="Phobius"/>
    </source>
</evidence>
<organism evidence="3 4">
    <name type="scientific">Micropruina glycogenica</name>
    <dbReference type="NCBI Taxonomy" id="75385"/>
    <lineage>
        <taxon>Bacteria</taxon>
        <taxon>Bacillati</taxon>
        <taxon>Actinomycetota</taxon>
        <taxon>Actinomycetes</taxon>
        <taxon>Propionibacteriales</taxon>
        <taxon>Nocardioidaceae</taxon>
        <taxon>Micropruina</taxon>
    </lineage>
</organism>
<keyword evidence="1" id="KW-0472">Membrane</keyword>
<dbReference type="Proteomes" id="UP000238164">
    <property type="component" value="Chromosome 1"/>
</dbReference>
<keyword evidence="1" id="KW-0812">Transmembrane</keyword>
<evidence type="ECO:0000259" key="2">
    <source>
        <dbReference type="Pfam" id="PF08044"/>
    </source>
</evidence>
<keyword evidence="1" id="KW-1133">Transmembrane helix</keyword>
<feature type="domain" description="DUF1707" evidence="2">
    <location>
        <begin position="19"/>
        <end position="68"/>
    </location>
</feature>
<reference evidence="3 4" key="1">
    <citation type="submission" date="2018-02" db="EMBL/GenBank/DDBJ databases">
        <authorList>
            <person name="Cohen D.B."/>
            <person name="Kent A.D."/>
        </authorList>
    </citation>
    <scope>NUCLEOTIDE SEQUENCE [LARGE SCALE GENOMIC DNA]</scope>
    <source>
        <strain evidence="3">1</strain>
    </source>
</reference>